<dbReference type="SMART" id="SM00935">
    <property type="entry name" value="OmpH"/>
    <property type="match status" value="1"/>
</dbReference>
<keyword evidence="4" id="KW-1185">Reference proteome</keyword>
<protein>
    <submittedName>
        <fullName evidence="3">Outer membrane protein H</fullName>
    </submittedName>
</protein>
<dbReference type="PANTHER" id="PTHR35089:SF1">
    <property type="entry name" value="CHAPERONE PROTEIN SKP"/>
    <property type="match status" value="1"/>
</dbReference>
<dbReference type="SUPFAM" id="SSF111384">
    <property type="entry name" value="OmpH-like"/>
    <property type="match status" value="1"/>
</dbReference>
<dbReference type="RefSeq" id="WP_289269430.1">
    <property type="nucleotide sequence ID" value="NZ_OX365700.1"/>
</dbReference>
<gene>
    <name evidence="3" type="ORF">DNFV4_03142</name>
</gene>
<dbReference type="GO" id="GO:0051082">
    <property type="term" value="F:unfolded protein binding"/>
    <property type="evidence" value="ECO:0007669"/>
    <property type="project" value="InterPro"/>
</dbReference>
<proteinExistence type="inferred from homology"/>
<dbReference type="GO" id="GO:0050821">
    <property type="term" value="P:protein stabilization"/>
    <property type="evidence" value="ECO:0007669"/>
    <property type="project" value="TreeGrafter"/>
</dbReference>
<dbReference type="EMBL" id="OX365700">
    <property type="protein sequence ID" value="CAI4032712.1"/>
    <property type="molecule type" value="Genomic_DNA"/>
</dbReference>
<dbReference type="Proteomes" id="UP001179121">
    <property type="component" value="Chromosome"/>
</dbReference>
<name>A0AA86N105_9BACT</name>
<dbReference type="GO" id="GO:0005829">
    <property type="term" value="C:cytosol"/>
    <property type="evidence" value="ECO:0007669"/>
    <property type="project" value="TreeGrafter"/>
</dbReference>
<reference evidence="3" key="1">
    <citation type="submission" date="2022-10" db="EMBL/GenBank/DDBJ databases">
        <authorList>
            <person name="Koch H."/>
        </authorList>
    </citation>
    <scope>NUCLEOTIDE SEQUENCE</scope>
    <source>
        <strain evidence="3">DNF</strain>
    </source>
</reference>
<comment type="similarity">
    <text evidence="1">Belongs to the Skp family.</text>
</comment>
<evidence type="ECO:0000256" key="1">
    <source>
        <dbReference type="ARBA" id="ARBA00009091"/>
    </source>
</evidence>
<dbReference type="Pfam" id="PF03938">
    <property type="entry name" value="OmpH"/>
    <property type="match status" value="1"/>
</dbReference>
<evidence type="ECO:0000313" key="3">
    <source>
        <dbReference type="EMBL" id="CAI4032712.1"/>
    </source>
</evidence>
<dbReference type="PANTHER" id="PTHR35089">
    <property type="entry name" value="CHAPERONE PROTEIN SKP"/>
    <property type="match status" value="1"/>
</dbReference>
<dbReference type="InterPro" id="IPR005632">
    <property type="entry name" value="Chaperone_Skp"/>
</dbReference>
<evidence type="ECO:0000256" key="2">
    <source>
        <dbReference type="ARBA" id="ARBA00022729"/>
    </source>
</evidence>
<organism evidence="3 4">
    <name type="scientific">Nitrospira tepida</name>
    <dbReference type="NCBI Taxonomy" id="2973512"/>
    <lineage>
        <taxon>Bacteria</taxon>
        <taxon>Pseudomonadati</taxon>
        <taxon>Nitrospirota</taxon>
        <taxon>Nitrospiria</taxon>
        <taxon>Nitrospirales</taxon>
        <taxon>Nitrospiraceae</taxon>
        <taxon>Nitrospira</taxon>
    </lineage>
</organism>
<accession>A0AA86N105</accession>
<sequence length="192" mass="21605">MTADQSSHGLVRRKWVAAGAGVLAVVGAMLCWTAGAMGAESFSVAVVNQQTVMDKSKTGQRAIEELKTFSATRQKIVSSDEEELKELEKVLQDGTLKDEQKQEKQNLFRAKLDAYQRRVQDFNREIQQKQKELFEQYSKKISEAALKVAQRRGFAAVLDTGTEASVKIVIYANRSVDITDEVIKEFDRQFKP</sequence>
<keyword evidence="2" id="KW-0732">Signal</keyword>
<dbReference type="Gene3D" id="3.30.910.20">
    <property type="entry name" value="Skp domain"/>
    <property type="match status" value="1"/>
</dbReference>
<dbReference type="AlphaFoldDB" id="A0AA86N105"/>
<evidence type="ECO:0000313" key="4">
    <source>
        <dbReference type="Proteomes" id="UP001179121"/>
    </source>
</evidence>
<dbReference type="InterPro" id="IPR024930">
    <property type="entry name" value="Skp_dom_sf"/>
</dbReference>
<dbReference type="KEGG" id="nti:DNFV4_03142"/>